<proteinExistence type="predicted"/>
<gene>
    <name evidence="3" type="ORF">PLOB_00007695</name>
</gene>
<reference evidence="3 4" key="1">
    <citation type="submission" date="2022-05" db="EMBL/GenBank/DDBJ databases">
        <authorList>
            <consortium name="Genoscope - CEA"/>
            <person name="William W."/>
        </authorList>
    </citation>
    <scope>NUCLEOTIDE SEQUENCE [LARGE SCALE GENOMIC DNA]</scope>
</reference>
<dbReference type="InterPro" id="IPR013935">
    <property type="entry name" value="Trs120_TRAPPC9"/>
</dbReference>
<dbReference type="InterPro" id="IPR058567">
    <property type="entry name" value="Ig_TRAPPC9_Trs120_3rd"/>
</dbReference>
<organism evidence="3 4">
    <name type="scientific">Porites lobata</name>
    <dbReference type="NCBI Taxonomy" id="104759"/>
    <lineage>
        <taxon>Eukaryota</taxon>
        <taxon>Metazoa</taxon>
        <taxon>Cnidaria</taxon>
        <taxon>Anthozoa</taxon>
        <taxon>Hexacorallia</taxon>
        <taxon>Scleractinia</taxon>
        <taxon>Fungiina</taxon>
        <taxon>Poritidae</taxon>
        <taxon>Porites</taxon>
    </lineage>
</organism>
<protein>
    <submittedName>
        <fullName evidence="3">Uncharacterized protein</fullName>
    </submittedName>
</protein>
<dbReference type="Proteomes" id="UP001159405">
    <property type="component" value="Unassembled WGS sequence"/>
</dbReference>
<dbReference type="Pfam" id="PF26282">
    <property type="entry name" value="Ig_TRAPPC9-Trs120_3rd"/>
    <property type="match status" value="1"/>
</dbReference>
<feature type="domain" description="Trs120/TRAPPC9 third Ig-like" evidence="1">
    <location>
        <begin position="157"/>
        <end position="271"/>
    </location>
</feature>
<evidence type="ECO:0000313" key="3">
    <source>
        <dbReference type="EMBL" id="CAH3166437.1"/>
    </source>
</evidence>
<feature type="domain" description="Trs120/TRAPPC9 fourth Ig-like" evidence="2">
    <location>
        <begin position="277"/>
        <end position="434"/>
    </location>
</feature>
<accession>A0ABN8QP95</accession>
<keyword evidence="4" id="KW-1185">Reference proteome</keyword>
<dbReference type="PANTHER" id="PTHR21512:SF5">
    <property type="entry name" value="TRAFFICKING PROTEIN PARTICLE COMPLEX SUBUNIT 9"/>
    <property type="match status" value="1"/>
</dbReference>
<evidence type="ECO:0000259" key="1">
    <source>
        <dbReference type="Pfam" id="PF26282"/>
    </source>
</evidence>
<name>A0ABN8QP95_9CNID</name>
<dbReference type="InterPro" id="IPR058568">
    <property type="entry name" value="Ig_TRAPPC9_Trs120_4th"/>
</dbReference>
<feature type="non-terminal residue" evidence="3">
    <location>
        <position position="1"/>
    </location>
</feature>
<dbReference type="EMBL" id="CALNXK010000137">
    <property type="protein sequence ID" value="CAH3166437.1"/>
    <property type="molecule type" value="Genomic_DNA"/>
</dbReference>
<evidence type="ECO:0000259" key="2">
    <source>
        <dbReference type="Pfam" id="PF26283"/>
    </source>
</evidence>
<evidence type="ECO:0000313" key="4">
    <source>
        <dbReference type="Proteomes" id="UP001159405"/>
    </source>
</evidence>
<dbReference type="PANTHER" id="PTHR21512">
    <property type="entry name" value="TRAFFICKING PROTEIN PARTICLE COMPLEX SUBUNIT 9"/>
    <property type="match status" value="1"/>
</dbReference>
<dbReference type="Pfam" id="PF26283">
    <property type="entry name" value="Ig_TRAPPC9-Trs120_4th"/>
    <property type="match status" value="1"/>
</dbReference>
<sequence>LENKHAFPVIVDVVPAMPLLQVSTGLPKVRSQPPDPDSPQSAATLIRSCWFFSGANELFSFDDKEIVSKLPVVPGDITDITVTITGTPHIPQGIESNEKLSYDPEAPWGLTGTILFRYASGVTGNKMCRKATMAIDVTVVPSLLCENFQIIELPSDRCHCLLMFDAVNKTSNDMELSYSVQSGSDQSCDEVMNIQGNDKNRVTMNLPRVALPVSEDSKQQDSKDFKTRRGAKCKRFVRDKVKLHWSLPACRASGTGNVDNLKLDAIMIQALMPDPITFDVKINGQEYDNTSPNEVTSSLCSIVDLSVLVSNKSDESLGPLLLTIEPYQDQASGFPVTELDGKLSWIGTLQLHTSELSPGSSLRHSCSLVFLYAGQYMVSISCTGISDEQADSKDSVSNVMERTRYLESNMANLENDSPYASLKKTWTFSPPIKINVV</sequence>
<comment type="caution">
    <text evidence="3">The sequence shown here is derived from an EMBL/GenBank/DDBJ whole genome shotgun (WGS) entry which is preliminary data.</text>
</comment>